<evidence type="ECO:0000313" key="1">
    <source>
        <dbReference type="EMBL" id="JAD98672.1"/>
    </source>
</evidence>
<accession>A0A0A9ERN2</accession>
<protein>
    <submittedName>
        <fullName evidence="1">Uncharacterized protein</fullName>
    </submittedName>
</protein>
<proteinExistence type="predicted"/>
<dbReference type="AlphaFoldDB" id="A0A0A9ERN2"/>
<reference evidence="1" key="2">
    <citation type="journal article" date="2015" name="Data Brief">
        <title>Shoot transcriptome of the giant reed, Arundo donax.</title>
        <authorList>
            <person name="Barrero R.A."/>
            <person name="Guerrero F.D."/>
            <person name="Moolhuijzen P."/>
            <person name="Goolsby J.A."/>
            <person name="Tidwell J."/>
            <person name="Bellgard S.E."/>
            <person name="Bellgard M.I."/>
        </authorList>
    </citation>
    <scope>NUCLEOTIDE SEQUENCE</scope>
    <source>
        <tissue evidence="1">Shoot tissue taken approximately 20 cm above the soil surface</tissue>
    </source>
</reference>
<dbReference type="EMBL" id="GBRH01199223">
    <property type="protein sequence ID" value="JAD98672.1"/>
    <property type="molecule type" value="Transcribed_RNA"/>
</dbReference>
<sequence>MVMGIVTKANRIGLAVQLKNQNHFICFNAMLGRAFGSIFSARLPLWRKFNVISRCIG</sequence>
<organism evidence="1">
    <name type="scientific">Arundo donax</name>
    <name type="common">Giant reed</name>
    <name type="synonym">Donax arundinaceus</name>
    <dbReference type="NCBI Taxonomy" id="35708"/>
    <lineage>
        <taxon>Eukaryota</taxon>
        <taxon>Viridiplantae</taxon>
        <taxon>Streptophyta</taxon>
        <taxon>Embryophyta</taxon>
        <taxon>Tracheophyta</taxon>
        <taxon>Spermatophyta</taxon>
        <taxon>Magnoliopsida</taxon>
        <taxon>Liliopsida</taxon>
        <taxon>Poales</taxon>
        <taxon>Poaceae</taxon>
        <taxon>PACMAD clade</taxon>
        <taxon>Arundinoideae</taxon>
        <taxon>Arundineae</taxon>
        <taxon>Arundo</taxon>
    </lineage>
</organism>
<reference evidence="1" key="1">
    <citation type="submission" date="2014-09" db="EMBL/GenBank/DDBJ databases">
        <authorList>
            <person name="Magalhaes I.L.F."/>
            <person name="Oliveira U."/>
            <person name="Santos F.R."/>
            <person name="Vidigal T.H.D.A."/>
            <person name="Brescovit A.D."/>
            <person name="Santos A.J."/>
        </authorList>
    </citation>
    <scope>NUCLEOTIDE SEQUENCE</scope>
    <source>
        <tissue evidence="1">Shoot tissue taken approximately 20 cm above the soil surface</tissue>
    </source>
</reference>
<name>A0A0A9ERN2_ARUDO</name>